<evidence type="ECO:0000256" key="3">
    <source>
        <dbReference type="PROSITE-ProRule" id="PRU00023"/>
    </source>
</evidence>
<keyword evidence="5" id="KW-1185">Reference proteome</keyword>
<dbReference type="Gene3D" id="3.30.460.90">
    <property type="match status" value="1"/>
</dbReference>
<gene>
    <name evidence="4" type="ORF">C7M84_000462</name>
</gene>
<protein>
    <submittedName>
        <fullName evidence="4">Putative serine/threonine-protein phosphatase 6 regulatory ankyrin repeat subunit B-like</fullName>
    </submittedName>
</protein>
<reference evidence="4 5" key="1">
    <citation type="submission" date="2018-04" db="EMBL/GenBank/DDBJ databases">
        <authorList>
            <person name="Zhang X."/>
            <person name="Yuan J."/>
            <person name="Li F."/>
            <person name="Xiang J."/>
        </authorList>
    </citation>
    <scope>NUCLEOTIDE SEQUENCE [LARGE SCALE GENOMIC DNA]</scope>
    <source>
        <tissue evidence="4">Muscle</tissue>
    </source>
</reference>
<name>A0A3R7SY54_PENVA</name>
<evidence type="ECO:0000313" key="4">
    <source>
        <dbReference type="EMBL" id="ROT80795.1"/>
    </source>
</evidence>
<evidence type="ECO:0000313" key="5">
    <source>
        <dbReference type="Proteomes" id="UP000283509"/>
    </source>
</evidence>
<proteinExistence type="predicted"/>
<dbReference type="PANTHER" id="PTHR24198">
    <property type="entry name" value="ANKYRIN REPEAT AND PROTEIN KINASE DOMAIN-CONTAINING PROTEIN"/>
    <property type="match status" value="1"/>
</dbReference>
<dbReference type="InterPro" id="IPR002110">
    <property type="entry name" value="Ankyrin_rpt"/>
</dbReference>
<sequence>MLHIACKTNRIDLVEYLLSSPDLHLNLADGDGWTPLMWAAIKGFTDCVRLLVNTKTQCAINLRTKDRSGFSAFRLACREEHWDTANALLPHLLPHDKLDDGRLLPKLDAELDGDLASQTLSGSLRKLKELGSNADVAVLNGTLFLASERQPDVVVFLLETYDFDVLILNEALLEAAGSCWSSSSSVVRVLLRKKEFEGDVLGRAKSLAETCSHDDVVDLLEHMAAHGVLPDTEQVSQEFVPCRCPQPEELQYPDYKLRKSAKPEGPTDFQCLLDAACFSKDISQVKMLLDYRHIHLNFRDQQGYTPLMVAASEGFSECVHALTLSSTRCGLNICVRLNNGENAFILAYEQKNWKTIDVLLYKCDREATADKQLIKVLAQSNIDELRSNLGTQTYSANALLGGLYSALFLRNSEAVMELLRYQSSDLGKLCIVATVAAMDGQWDAVKAVTDILEKKNLSEHQISQLEIVLWEAVRANEVAMVRVLSDILRVNPRTAVTGRPTTSEQEAHTRGHTDVVATFNKNAPPAKLTAEEEQIYRAMALHKRRVNDLFIAVWAGQTGDVNKILSSRSDVSISLPGFVRDIGGATLPHVLIAGMQVCTQDPVWDNYVDVERLIEAHGLYTNSVDCKGRTALHLLAEGNFWDRRYQEDTSSQKSLPSGWEDSSDERALMAVKAGVDPRLRDHRGQCPLDIAQRKKRVELAETLRKKCEELGPLETPEESVLSEKFANMLMAASMGDVAQTMSLLQERVPLEPRDGYSGPLHLALTRGQRDVMMLLLAGGAPITATSSDGLTILEAAHRTPDLPALFPAVIREEYVRGIHEEWISIKGDSEEEQLLKTGLLELLKDVQRIGHRTSWPKEYNLEDNWRMLTAAARLGLPLASHFLVQGGARTNLIPSDRNHPLAAACESSEQHMIVTLCRDLRIMPYHVPRVSEDDLPHGLLTHLLKREEDVLYELMLKERRRESAVQEFLDYLSDLQTPKRVGHPSASAMCLIGELGMVHTLHAIRKRVEVNLEMELEPGSKSQLIHIAALRGHKPLLEYLVRCDVQTDIVVSGDMTPAHLAALMGHSACLKYLRHFPGESAQSAVGMTPDDILQAHDDYVKSVHLNLVSNWEEDMIVNESRAEVSTRVLLRGKCVRLGITCPETLRQCALAKKVDFSDSHNYRMKNTIEREMKRLCEAIARVDSRYKGQIVNVGSVAENVRMLLPDEMDFNLQLDSYDGFKEGKVTIKVEQKPKSRNRLDCTDDEVKTREECWNNENFMERVMSIFRGMVLISEDKEVIRADKVPSFLLPNFESQRFGDGAPTIIKFLEDLAAGKICNVEQGSLPKFTPIYAKEEFENFEEYNVPTVVEPVEQQYVCPEYKSTDDFNKVEASSSEDEDFDVYG</sequence>
<dbReference type="PANTHER" id="PTHR24198:SF165">
    <property type="entry name" value="ANKYRIN REPEAT-CONTAINING PROTEIN-RELATED"/>
    <property type="match status" value="1"/>
</dbReference>
<feature type="repeat" description="ANK" evidence="3">
    <location>
        <begin position="759"/>
        <end position="787"/>
    </location>
</feature>
<dbReference type="SMART" id="SM00248">
    <property type="entry name" value="ANK"/>
    <property type="match status" value="8"/>
</dbReference>
<dbReference type="OrthoDB" id="6353080at2759"/>
<dbReference type="EMBL" id="QCYY01001068">
    <property type="protein sequence ID" value="ROT80795.1"/>
    <property type="molecule type" value="Genomic_DNA"/>
</dbReference>
<dbReference type="STRING" id="6689.A0A3R7SY54"/>
<dbReference type="Gene3D" id="1.25.40.20">
    <property type="entry name" value="Ankyrin repeat-containing domain"/>
    <property type="match status" value="5"/>
</dbReference>
<reference evidence="4 5" key="2">
    <citation type="submission" date="2019-01" db="EMBL/GenBank/DDBJ databases">
        <title>The decoding of complex shrimp genome reveals the adaptation for benthos swimmer, frequently molting mechanism and breeding impact on genome.</title>
        <authorList>
            <person name="Sun Y."/>
            <person name="Gao Y."/>
            <person name="Yu Y."/>
        </authorList>
    </citation>
    <scope>NUCLEOTIDE SEQUENCE [LARGE SCALE GENOMIC DNA]</scope>
    <source>
        <tissue evidence="4">Muscle</tissue>
    </source>
</reference>
<evidence type="ECO:0000256" key="2">
    <source>
        <dbReference type="ARBA" id="ARBA00023043"/>
    </source>
</evidence>
<dbReference type="InterPro" id="IPR036770">
    <property type="entry name" value="Ankyrin_rpt-contain_sf"/>
</dbReference>
<keyword evidence="2 3" id="KW-0040">ANK repeat</keyword>
<dbReference type="Pfam" id="PF12796">
    <property type="entry name" value="Ank_2"/>
    <property type="match status" value="3"/>
</dbReference>
<keyword evidence="1" id="KW-0677">Repeat</keyword>
<accession>A0A3R7SY54</accession>
<dbReference type="PROSITE" id="PS50088">
    <property type="entry name" value="ANK_REPEAT"/>
    <property type="match status" value="1"/>
</dbReference>
<evidence type="ECO:0000256" key="1">
    <source>
        <dbReference type="ARBA" id="ARBA00022737"/>
    </source>
</evidence>
<dbReference type="SUPFAM" id="SSF48403">
    <property type="entry name" value="Ankyrin repeat"/>
    <property type="match status" value="2"/>
</dbReference>
<dbReference type="Proteomes" id="UP000283509">
    <property type="component" value="Unassembled WGS sequence"/>
</dbReference>
<organism evidence="4 5">
    <name type="scientific">Penaeus vannamei</name>
    <name type="common">Whiteleg shrimp</name>
    <name type="synonym">Litopenaeus vannamei</name>
    <dbReference type="NCBI Taxonomy" id="6689"/>
    <lineage>
        <taxon>Eukaryota</taxon>
        <taxon>Metazoa</taxon>
        <taxon>Ecdysozoa</taxon>
        <taxon>Arthropoda</taxon>
        <taxon>Crustacea</taxon>
        <taxon>Multicrustacea</taxon>
        <taxon>Malacostraca</taxon>
        <taxon>Eumalacostraca</taxon>
        <taxon>Eucarida</taxon>
        <taxon>Decapoda</taxon>
        <taxon>Dendrobranchiata</taxon>
        <taxon>Penaeoidea</taxon>
        <taxon>Penaeidae</taxon>
        <taxon>Penaeus</taxon>
    </lineage>
</organism>
<comment type="caution">
    <text evidence="4">The sequence shown here is derived from an EMBL/GenBank/DDBJ whole genome shotgun (WGS) entry which is preliminary data.</text>
</comment>